<comment type="caution">
    <text evidence="1">The sequence shown here is derived from an EMBL/GenBank/DDBJ whole genome shotgun (WGS) entry which is preliminary data.</text>
</comment>
<keyword evidence="2" id="KW-1185">Reference proteome</keyword>
<protein>
    <submittedName>
        <fullName evidence="1">WD40 repeat protein</fullName>
    </submittedName>
</protein>
<dbReference type="AlphaFoldDB" id="A0A315ZJ42"/>
<gene>
    <name evidence="1" type="ORF">BC781_1011085</name>
</gene>
<dbReference type="SUPFAM" id="SSF48452">
    <property type="entry name" value="TPR-like"/>
    <property type="match status" value="1"/>
</dbReference>
<evidence type="ECO:0000313" key="2">
    <source>
        <dbReference type="Proteomes" id="UP000245535"/>
    </source>
</evidence>
<dbReference type="EMBL" id="QGDO01000001">
    <property type="protein sequence ID" value="PWJ44714.1"/>
    <property type="molecule type" value="Genomic_DNA"/>
</dbReference>
<dbReference type="SUPFAM" id="SSF82171">
    <property type="entry name" value="DPP6 N-terminal domain-like"/>
    <property type="match status" value="1"/>
</dbReference>
<organism evidence="1 2">
    <name type="scientific">Sediminitomix flava</name>
    <dbReference type="NCBI Taxonomy" id="379075"/>
    <lineage>
        <taxon>Bacteria</taxon>
        <taxon>Pseudomonadati</taxon>
        <taxon>Bacteroidota</taxon>
        <taxon>Cytophagia</taxon>
        <taxon>Cytophagales</taxon>
        <taxon>Flammeovirgaceae</taxon>
        <taxon>Sediminitomix</taxon>
    </lineage>
</organism>
<dbReference type="Pfam" id="PF07676">
    <property type="entry name" value="PD40"/>
    <property type="match status" value="2"/>
</dbReference>
<sequence length="765" mass="87619">MGRSAIILKFFLKLSLFLGLSFYHLTLLAQTDEAQLTQKADSLYIAKQFDTALPLFLEIDTRILNDPFLKFKIADCYRYSPFHSYKALPYLEYASKYKNQETPNTVYYFLAQAYHQEERFLEAINTFNEYLEYEQGLSEEEELQIKKEIAQCEIGLKAVSSSNEDVSVQPMEVPINSSYNEVGALISANEQYLVFSTGRQKDSYNFVFGDDYDFIPSELESVSSDIYISYRKGLNWGHSYLLSEFPDTDVQPLYLSQNGSYMLLNLSNRKTGESGIYETRVKKSRWTKPKKLPSPINSNFYEKGAYLASNGNVIYFSSNRPGGYGGFDIYRSEKDGKGWSEPVLLGKEINTEADEIFPFVSPGNSSIYFSSNGEGSMGGFDVFVSAKDENKAWKPRVNMGYPINSSLDDIAYVESPSRNYAYLSSNRRIKNSTGQYDIISIFRPKKKIQRTLLTGTIVARKAGRLMPLNIKVTDQQNQLIEKYVYNPDTETGRFFMILSPGKNYNLDIFHEGKEIYKLQVSIPEGTYNYELNQDLLIKPLFIENQLIGEKVTAVTSSFKVVKMNEVEKNSAVDTRYDALMLLMEMIVDRTDKDGFTTLNEFDQLMEVEVKPVLPNAVDDYFTPLIEMIDEAFLEGDPEMLMALEGLKGDNGKRVLYNTEEIDLEKGKSYIFEKKITFSDEKQFSKGVENLLLTITTLMKEEKNLRLEIAKEADEELAHQIIDFLSSNGIYNWRCDFLKNGEQMKNGFSELPQQSVVLKLYRPLSN</sequence>
<proteinExistence type="predicted"/>
<dbReference type="OrthoDB" id="1488841at2"/>
<reference evidence="1 2" key="1">
    <citation type="submission" date="2018-03" db="EMBL/GenBank/DDBJ databases">
        <title>Genomic Encyclopedia of Archaeal and Bacterial Type Strains, Phase II (KMG-II): from individual species to whole genera.</title>
        <authorList>
            <person name="Goeker M."/>
        </authorList>
    </citation>
    <scope>NUCLEOTIDE SEQUENCE [LARGE SCALE GENOMIC DNA]</scope>
    <source>
        <strain evidence="1 2">DSM 28229</strain>
    </source>
</reference>
<dbReference type="InterPro" id="IPR011990">
    <property type="entry name" value="TPR-like_helical_dom_sf"/>
</dbReference>
<name>A0A315ZJ42_SEDFL</name>
<dbReference type="InterPro" id="IPR011659">
    <property type="entry name" value="WD40"/>
</dbReference>
<evidence type="ECO:0000313" key="1">
    <source>
        <dbReference type="EMBL" id="PWJ44714.1"/>
    </source>
</evidence>
<dbReference type="RefSeq" id="WP_109616187.1">
    <property type="nucleotide sequence ID" value="NZ_QGDO01000001.1"/>
</dbReference>
<dbReference type="Gene3D" id="1.25.40.10">
    <property type="entry name" value="Tetratricopeptide repeat domain"/>
    <property type="match status" value="1"/>
</dbReference>
<accession>A0A315ZJ42</accession>
<dbReference type="Proteomes" id="UP000245535">
    <property type="component" value="Unassembled WGS sequence"/>
</dbReference>